<dbReference type="SUPFAM" id="SSF52374">
    <property type="entry name" value="Nucleotidylyl transferase"/>
    <property type="match status" value="1"/>
</dbReference>
<dbReference type="InterPro" id="IPR023465">
    <property type="entry name" value="Riboflavin_kinase_dom_sf"/>
</dbReference>
<dbReference type="PANTHER" id="PTHR22749:SF6">
    <property type="entry name" value="RIBOFLAVIN KINASE"/>
    <property type="match status" value="1"/>
</dbReference>
<keyword evidence="11 15" id="KW-0067">ATP-binding</keyword>
<feature type="domain" description="Riboflavin kinase" evidence="16">
    <location>
        <begin position="183"/>
        <end position="307"/>
    </location>
</feature>
<dbReference type="UniPathway" id="UPA00277">
    <property type="reaction ID" value="UER00407"/>
</dbReference>
<evidence type="ECO:0000256" key="7">
    <source>
        <dbReference type="ARBA" id="ARBA00022695"/>
    </source>
</evidence>
<dbReference type="NCBIfam" id="TIGR00083">
    <property type="entry name" value="ribF"/>
    <property type="match status" value="1"/>
</dbReference>
<dbReference type="EC" id="2.7.7.2" evidence="15"/>
<keyword evidence="9 15" id="KW-0418">Kinase</keyword>
<evidence type="ECO:0000256" key="3">
    <source>
        <dbReference type="ARBA" id="ARBA00005201"/>
    </source>
</evidence>
<evidence type="ECO:0000256" key="10">
    <source>
        <dbReference type="ARBA" id="ARBA00022827"/>
    </source>
</evidence>
<dbReference type="InterPro" id="IPR002606">
    <property type="entry name" value="Riboflavin_kinase_bac"/>
</dbReference>
<keyword evidence="12" id="KW-0511">Multifunctional enzyme</keyword>
<dbReference type="OrthoDB" id="9803667at2"/>
<dbReference type="GO" id="GO:0003919">
    <property type="term" value="F:FMN adenylyltransferase activity"/>
    <property type="evidence" value="ECO:0007669"/>
    <property type="project" value="UniProtKB-UniRule"/>
</dbReference>
<dbReference type="RefSeq" id="WP_031579996.1">
    <property type="nucleotide sequence ID" value="NZ_FOXF01000008.1"/>
</dbReference>
<organism evidence="17 18">
    <name type="scientific">Ruminobacter amylophilus</name>
    <dbReference type="NCBI Taxonomy" id="867"/>
    <lineage>
        <taxon>Bacteria</taxon>
        <taxon>Pseudomonadati</taxon>
        <taxon>Pseudomonadota</taxon>
        <taxon>Gammaproteobacteria</taxon>
        <taxon>Aeromonadales</taxon>
        <taxon>Succinivibrionaceae</taxon>
        <taxon>Ruminobacter</taxon>
    </lineage>
</organism>
<dbReference type="InterPro" id="IPR015864">
    <property type="entry name" value="FAD_synthase"/>
</dbReference>
<comment type="function">
    <text evidence="1">Catalyzes the phosphorylation of riboflavin to FMN followed by the adenylation of FMN to FAD.</text>
</comment>
<comment type="similarity">
    <text evidence="15">Belongs to the ribF family.</text>
</comment>
<evidence type="ECO:0000256" key="12">
    <source>
        <dbReference type="ARBA" id="ARBA00023268"/>
    </source>
</evidence>
<keyword evidence="10 15" id="KW-0274">FAD</keyword>
<dbReference type="Gene3D" id="3.40.50.620">
    <property type="entry name" value="HUPs"/>
    <property type="match status" value="1"/>
</dbReference>
<comment type="pathway">
    <text evidence="3 15">Cofactor biosynthesis; FMN biosynthesis; FMN from riboflavin (ATP route): step 1/1.</text>
</comment>
<evidence type="ECO:0000256" key="6">
    <source>
        <dbReference type="ARBA" id="ARBA00022679"/>
    </source>
</evidence>
<dbReference type="InterPro" id="IPR015865">
    <property type="entry name" value="Riboflavin_kinase_bac/euk"/>
</dbReference>
<evidence type="ECO:0000256" key="13">
    <source>
        <dbReference type="ARBA" id="ARBA00047880"/>
    </source>
</evidence>
<dbReference type="UniPathway" id="UPA00276">
    <property type="reaction ID" value="UER00406"/>
</dbReference>
<keyword evidence="4 15" id="KW-0285">Flavoprotein</keyword>
<name>A0A662ZGA4_9GAMM</name>
<dbReference type="GO" id="GO:0008531">
    <property type="term" value="F:riboflavin kinase activity"/>
    <property type="evidence" value="ECO:0007669"/>
    <property type="project" value="UniProtKB-UniRule"/>
</dbReference>
<evidence type="ECO:0000256" key="14">
    <source>
        <dbReference type="ARBA" id="ARBA00049494"/>
    </source>
</evidence>
<dbReference type="AlphaFoldDB" id="A0A662ZGA4"/>
<evidence type="ECO:0000256" key="2">
    <source>
        <dbReference type="ARBA" id="ARBA00004726"/>
    </source>
</evidence>
<dbReference type="SMART" id="SM00904">
    <property type="entry name" value="Flavokinase"/>
    <property type="match status" value="1"/>
</dbReference>
<accession>A0A662ZGA4</accession>
<dbReference type="PIRSF" id="PIRSF004491">
    <property type="entry name" value="FAD_Synth"/>
    <property type="match status" value="1"/>
</dbReference>
<dbReference type="SUPFAM" id="SSF82114">
    <property type="entry name" value="Riboflavin kinase-like"/>
    <property type="match status" value="1"/>
</dbReference>
<evidence type="ECO:0000256" key="9">
    <source>
        <dbReference type="ARBA" id="ARBA00022777"/>
    </source>
</evidence>
<dbReference type="GO" id="GO:0009398">
    <property type="term" value="P:FMN biosynthetic process"/>
    <property type="evidence" value="ECO:0007669"/>
    <property type="project" value="UniProtKB-UniRule"/>
</dbReference>
<dbReference type="InterPro" id="IPR014729">
    <property type="entry name" value="Rossmann-like_a/b/a_fold"/>
</dbReference>
<comment type="catalytic activity">
    <reaction evidence="13 15">
        <text>riboflavin + ATP = FMN + ADP + H(+)</text>
        <dbReference type="Rhea" id="RHEA:14357"/>
        <dbReference type="ChEBI" id="CHEBI:15378"/>
        <dbReference type="ChEBI" id="CHEBI:30616"/>
        <dbReference type="ChEBI" id="CHEBI:57986"/>
        <dbReference type="ChEBI" id="CHEBI:58210"/>
        <dbReference type="ChEBI" id="CHEBI:456216"/>
        <dbReference type="EC" id="2.7.1.26"/>
    </reaction>
</comment>
<evidence type="ECO:0000313" key="18">
    <source>
        <dbReference type="Proteomes" id="UP000243745"/>
    </source>
</evidence>
<dbReference type="Pfam" id="PF06574">
    <property type="entry name" value="FAD_syn"/>
    <property type="match status" value="1"/>
</dbReference>
<dbReference type="NCBIfam" id="NF004162">
    <property type="entry name" value="PRK05627.1-5"/>
    <property type="match status" value="1"/>
</dbReference>
<dbReference type="Gene3D" id="2.40.30.30">
    <property type="entry name" value="Riboflavin kinase-like"/>
    <property type="match status" value="1"/>
</dbReference>
<gene>
    <name evidence="17" type="ORF">SAMN02910344_00731</name>
</gene>
<dbReference type="Pfam" id="PF01687">
    <property type="entry name" value="Flavokinase"/>
    <property type="match status" value="1"/>
</dbReference>
<dbReference type="GO" id="GO:0009231">
    <property type="term" value="P:riboflavin biosynthetic process"/>
    <property type="evidence" value="ECO:0007669"/>
    <property type="project" value="InterPro"/>
</dbReference>
<proteinExistence type="inferred from homology"/>
<keyword evidence="5 15" id="KW-0288">FMN</keyword>
<evidence type="ECO:0000256" key="8">
    <source>
        <dbReference type="ARBA" id="ARBA00022741"/>
    </source>
</evidence>
<dbReference type="Proteomes" id="UP000243745">
    <property type="component" value="Unassembled WGS sequence"/>
</dbReference>
<keyword evidence="8 15" id="KW-0547">Nucleotide-binding</keyword>
<dbReference type="GO" id="GO:0006747">
    <property type="term" value="P:FAD biosynthetic process"/>
    <property type="evidence" value="ECO:0007669"/>
    <property type="project" value="UniProtKB-UniRule"/>
</dbReference>
<evidence type="ECO:0000256" key="4">
    <source>
        <dbReference type="ARBA" id="ARBA00022630"/>
    </source>
</evidence>
<comment type="catalytic activity">
    <reaction evidence="14 15">
        <text>FMN + ATP + H(+) = FAD + diphosphate</text>
        <dbReference type="Rhea" id="RHEA:17237"/>
        <dbReference type="ChEBI" id="CHEBI:15378"/>
        <dbReference type="ChEBI" id="CHEBI:30616"/>
        <dbReference type="ChEBI" id="CHEBI:33019"/>
        <dbReference type="ChEBI" id="CHEBI:57692"/>
        <dbReference type="ChEBI" id="CHEBI:58210"/>
        <dbReference type="EC" id="2.7.7.2"/>
    </reaction>
</comment>
<protein>
    <recommendedName>
        <fullName evidence="15">Riboflavin biosynthesis protein</fullName>
    </recommendedName>
    <domain>
        <recommendedName>
            <fullName evidence="15">Riboflavin kinase</fullName>
            <ecNumber evidence="15">2.7.1.26</ecNumber>
        </recommendedName>
        <alternativeName>
            <fullName evidence="15">Flavokinase</fullName>
        </alternativeName>
    </domain>
    <domain>
        <recommendedName>
            <fullName evidence="15">FMN adenylyltransferase</fullName>
            <ecNumber evidence="15">2.7.7.2</ecNumber>
        </recommendedName>
        <alternativeName>
            <fullName evidence="15">FAD pyrophosphorylase</fullName>
        </alternativeName>
        <alternativeName>
            <fullName evidence="15">FAD synthase</fullName>
        </alternativeName>
    </domain>
</protein>
<dbReference type="FunFam" id="3.40.50.620:FF:000021">
    <property type="entry name" value="Riboflavin biosynthesis protein"/>
    <property type="match status" value="1"/>
</dbReference>
<evidence type="ECO:0000256" key="15">
    <source>
        <dbReference type="PIRNR" id="PIRNR004491"/>
    </source>
</evidence>
<reference evidence="17 18" key="1">
    <citation type="submission" date="2016-10" db="EMBL/GenBank/DDBJ databases">
        <authorList>
            <person name="Varghese N."/>
            <person name="Submissions S."/>
        </authorList>
    </citation>
    <scope>NUCLEOTIDE SEQUENCE [LARGE SCALE GENOMIC DNA]</scope>
    <source>
        <strain evidence="17 18">DSM 1361</strain>
    </source>
</reference>
<evidence type="ECO:0000256" key="5">
    <source>
        <dbReference type="ARBA" id="ARBA00022643"/>
    </source>
</evidence>
<dbReference type="EC" id="2.7.1.26" evidence="15"/>
<dbReference type="PANTHER" id="PTHR22749">
    <property type="entry name" value="RIBOFLAVIN KINASE/FMN ADENYLYLTRANSFERASE"/>
    <property type="match status" value="1"/>
</dbReference>
<evidence type="ECO:0000259" key="16">
    <source>
        <dbReference type="SMART" id="SM00904"/>
    </source>
</evidence>
<dbReference type="NCBIfam" id="NF004163">
    <property type="entry name" value="PRK05627.1-6"/>
    <property type="match status" value="1"/>
</dbReference>
<dbReference type="EMBL" id="FOXF01000008">
    <property type="protein sequence ID" value="SFP20230.1"/>
    <property type="molecule type" value="Genomic_DNA"/>
</dbReference>
<keyword evidence="7 15" id="KW-0548">Nucleotidyltransferase</keyword>
<keyword evidence="18" id="KW-1185">Reference proteome</keyword>
<dbReference type="GO" id="GO:0005524">
    <property type="term" value="F:ATP binding"/>
    <property type="evidence" value="ECO:0007669"/>
    <property type="project" value="UniProtKB-UniRule"/>
</dbReference>
<comment type="pathway">
    <text evidence="2 15">Cofactor biosynthesis; FAD biosynthesis; FAD from FMN: step 1/1.</text>
</comment>
<evidence type="ECO:0000256" key="11">
    <source>
        <dbReference type="ARBA" id="ARBA00022840"/>
    </source>
</evidence>
<dbReference type="NCBIfam" id="NF004159">
    <property type="entry name" value="PRK05627.1-2"/>
    <property type="match status" value="1"/>
</dbReference>
<evidence type="ECO:0000313" key="17">
    <source>
        <dbReference type="EMBL" id="SFP20230.1"/>
    </source>
</evidence>
<sequence>MHLVRNLDNYTCRAEGIALTIGNFDGLHIGHRAVLSELKEKARKLGIKTGVMCFEPQPLEFLSCEKIPARLSRFRDKFLGLKELDIDYLFCPKFNQKFACQSPESFIEDVLVKRLNVKLLIVGDDFRFGRMGKGGYDLLVESGRKYGFEVYSMSSYRYHGERVSSTVIRQLLREGSLDKVSEMLGEYFYIRGKVCHGRKIGSTINFPTANINLNRRVVPLFGIYAVKVCMPDGSMRYGMANVGMRPTVNGTYPLLEVFVFDFSGNLYTKEIKVSFIRKLRDEIKFPSLNELKQQISKDEQETRAYFSVHP</sequence>
<dbReference type="InterPro" id="IPR023468">
    <property type="entry name" value="Riboflavin_kinase"/>
</dbReference>
<keyword evidence="6 15" id="KW-0808">Transferase</keyword>
<dbReference type="CDD" id="cd02064">
    <property type="entry name" value="FAD_synthetase_N"/>
    <property type="match status" value="1"/>
</dbReference>
<evidence type="ECO:0000256" key="1">
    <source>
        <dbReference type="ARBA" id="ARBA00002121"/>
    </source>
</evidence>